<dbReference type="OrthoDB" id="2381281at2"/>
<accession>A0A154BT37</accession>
<sequence length="172" mass="19660">MPNYQQGDKQISDGVNLLISILVRYPEVGTITYNSSNQSIKLTFLLTGSPEKKHMDFITDHITHSLDAYHILKNMKDTLVEICMNSYENMAMLTIIRDVGSLSRGEIALIIALLREKAIDLLVTDQSEFLVEEDLLIQEELIENMLENMKKKYDSHSLIGIREDGRVLVFNK</sequence>
<evidence type="ECO:0000313" key="1">
    <source>
        <dbReference type="EMBL" id="KYZ77136.1"/>
    </source>
</evidence>
<evidence type="ECO:0000313" key="2">
    <source>
        <dbReference type="Proteomes" id="UP000076268"/>
    </source>
</evidence>
<dbReference type="RefSeq" id="WP_066238909.1">
    <property type="nucleotide sequence ID" value="NZ_LSGP01000013.1"/>
</dbReference>
<dbReference type="EMBL" id="LSGP01000013">
    <property type="protein sequence ID" value="KYZ77136.1"/>
    <property type="molecule type" value="Genomic_DNA"/>
</dbReference>
<dbReference type="STRING" id="1794912.AXX12_03100"/>
<gene>
    <name evidence="1" type="ORF">AXX12_03100</name>
</gene>
<name>A0A154BT37_ANASB</name>
<keyword evidence="2" id="KW-1185">Reference proteome</keyword>
<proteinExistence type="predicted"/>
<organism evidence="1 2">
    <name type="scientific">Anaerosporomusa subterranea</name>
    <dbReference type="NCBI Taxonomy" id="1794912"/>
    <lineage>
        <taxon>Bacteria</taxon>
        <taxon>Bacillati</taxon>
        <taxon>Bacillota</taxon>
        <taxon>Negativicutes</taxon>
        <taxon>Acetonemataceae</taxon>
        <taxon>Anaerosporomusa</taxon>
    </lineage>
</organism>
<dbReference type="Proteomes" id="UP000076268">
    <property type="component" value="Unassembled WGS sequence"/>
</dbReference>
<dbReference type="AlphaFoldDB" id="A0A154BT37"/>
<protein>
    <submittedName>
        <fullName evidence="1">Uncharacterized protein</fullName>
    </submittedName>
</protein>
<comment type="caution">
    <text evidence="1">The sequence shown here is derived from an EMBL/GenBank/DDBJ whole genome shotgun (WGS) entry which is preliminary data.</text>
</comment>
<reference evidence="1 2" key="1">
    <citation type="submission" date="2016-02" db="EMBL/GenBank/DDBJ databases">
        <title>Anaerosporomusa subterraneum gen. nov., sp. nov., a spore-forming obligate anaerobe isolated from saprolite.</title>
        <authorList>
            <person name="Choi J.K."/>
            <person name="Shah M."/>
            <person name="Yee N."/>
        </authorList>
    </citation>
    <scope>NUCLEOTIDE SEQUENCE [LARGE SCALE GENOMIC DNA]</scope>
    <source>
        <strain evidence="1 2">RU4</strain>
    </source>
</reference>